<evidence type="ECO:0000313" key="3">
    <source>
        <dbReference type="Proteomes" id="UP000887159"/>
    </source>
</evidence>
<reference evidence="2" key="1">
    <citation type="submission" date="2020-08" db="EMBL/GenBank/DDBJ databases">
        <title>Multicomponent nature underlies the extraordinary mechanical properties of spider dragline silk.</title>
        <authorList>
            <person name="Kono N."/>
            <person name="Nakamura H."/>
            <person name="Mori M."/>
            <person name="Yoshida Y."/>
            <person name="Ohtoshi R."/>
            <person name="Malay A.D."/>
            <person name="Moran D.A.P."/>
            <person name="Tomita M."/>
            <person name="Numata K."/>
            <person name="Arakawa K."/>
        </authorList>
    </citation>
    <scope>NUCLEOTIDE SEQUENCE</scope>
</reference>
<sequence length="86" mass="10257">MSRQEEPFLRKLRQPPEEPFLRKLRQPPEEPPSYGHIKIGYEYQTTNPVPVQYRSELQYDILVHLLGEFPYFITSLIARCSFVFTV</sequence>
<evidence type="ECO:0000313" key="2">
    <source>
        <dbReference type="EMBL" id="GFX99073.1"/>
    </source>
</evidence>
<feature type="compositionally biased region" description="Basic and acidic residues" evidence="1">
    <location>
        <begin position="1"/>
        <end position="21"/>
    </location>
</feature>
<dbReference type="AlphaFoldDB" id="A0A8X6V4K4"/>
<protein>
    <submittedName>
        <fullName evidence="2">Uncharacterized protein</fullName>
    </submittedName>
</protein>
<comment type="caution">
    <text evidence="2">The sequence shown here is derived from an EMBL/GenBank/DDBJ whole genome shotgun (WGS) entry which is preliminary data.</text>
</comment>
<accession>A0A8X6V4K4</accession>
<keyword evidence="3" id="KW-1185">Reference proteome</keyword>
<evidence type="ECO:0000256" key="1">
    <source>
        <dbReference type="SAM" id="MobiDB-lite"/>
    </source>
</evidence>
<feature type="region of interest" description="Disordered" evidence="1">
    <location>
        <begin position="1"/>
        <end position="36"/>
    </location>
</feature>
<dbReference type="Proteomes" id="UP000887159">
    <property type="component" value="Unassembled WGS sequence"/>
</dbReference>
<proteinExistence type="predicted"/>
<organism evidence="2 3">
    <name type="scientific">Trichonephila clavipes</name>
    <name type="common">Golden silk orbweaver</name>
    <name type="synonym">Nephila clavipes</name>
    <dbReference type="NCBI Taxonomy" id="2585209"/>
    <lineage>
        <taxon>Eukaryota</taxon>
        <taxon>Metazoa</taxon>
        <taxon>Ecdysozoa</taxon>
        <taxon>Arthropoda</taxon>
        <taxon>Chelicerata</taxon>
        <taxon>Arachnida</taxon>
        <taxon>Araneae</taxon>
        <taxon>Araneomorphae</taxon>
        <taxon>Entelegynae</taxon>
        <taxon>Araneoidea</taxon>
        <taxon>Nephilidae</taxon>
        <taxon>Trichonephila</taxon>
    </lineage>
</organism>
<name>A0A8X6V4K4_TRICX</name>
<gene>
    <name evidence="2" type="ORF">TNCV_2492551</name>
</gene>
<dbReference type="EMBL" id="BMAU01021206">
    <property type="protein sequence ID" value="GFX99073.1"/>
    <property type="molecule type" value="Genomic_DNA"/>
</dbReference>